<feature type="coiled-coil region" evidence="3">
    <location>
        <begin position="218"/>
        <end position="266"/>
    </location>
</feature>
<keyword evidence="2" id="KW-0184">Conjugation</keyword>
<organism evidence="5 6">
    <name type="scientific">Peribacillus asahii</name>
    <dbReference type="NCBI Taxonomy" id="228899"/>
    <lineage>
        <taxon>Bacteria</taxon>
        <taxon>Bacillati</taxon>
        <taxon>Bacillota</taxon>
        <taxon>Bacilli</taxon>
        <taxon>Bacillales</taxon>
        <taxon>Bacillaceae</taxon>
        <taxon>Peribacillus</taxon>
    </lineage>
</organism>
<evidence type="ECO:0000313" key="5">
    <source>
        <dbReference type="EMBL" id="AZV45715.1"/>
    </source>
</evidence>
<name>A0A3T0KZF6_9BACI</name>
<feature type="coiled-coil region" evidence="3">
    <location>
        <begin position="363"/>
        <end position="397"/>
    </location>
</feature>
<evidence type="ECO:0000256" key="1">
    <source>
        <dbReference type="ARBA" id="ARBA00010873"/>
    </source>
</evidence>
<accession>A0A3T0KZF6</accession>
<proteinExistence type="inferred from homology"/>
<protein>
    <recommendedName>
        <fullName evidence="4">MobA/MobL protein domain-containing protein</fullName>
    </recommendedName>
</protein>
<dbReference type="Pfam" id="PF03389">
    <property type="entry name" value="MobA_MobL"/>
    <property type="match status" value="1"/>
</dbReference>
<keyword evidence="3" id="KW-0175">Coiled coil</keyword>
<dbReference type="Proteomes" id="UP000283095">
    <property type="component" value="Plasmid pOM18"/>
</dbReference>
<feature type="domain" description="MobA/MobL protein" evidence="4">
    <location>
        <begin position="1"/>
        <end position="199"/>
    </location>
</feature>
<dbReference type="InterPro" id="IPR005053">
    <property type="entry name" value="MobA_MobL"/>
</dbReference>
<dbReference type="Gene3D" id="3.30.930.30">
    <property type="match status" value="1"/>
</dbReference>
<dbReference type="EMBL" id="CP026096">
    <property type="protein sequence ID" value="AZV45715.1"/>
    <property type="molecule type" value="Genomic_DNA"/>
</dbReference>
<geneLocation type="plasmid" evidence="6">
    <name>pom18</name>
</geneLocation>
<evidence type="ECO:0000259" key="4">
    <source>
        <dbReference type="Pfam" id="PF03389"/>
    </source>
</evidence>
<evidence type="ECO:0000256" key="2">
    <source>
        <dbReference type="ARBA" id="ARBA00022971"/>
    </source>
</evidence>
<keyword evidence="5" id="KW-0614">Plasmid</keyword>
<reference evidence="5 6" key="1">
    <citation type="submission" date="2018-01" db="EMBL/GenBank/DDBJ databases">
        <title>Bacillus asahii Genome sequencing and assembly.</title>
        <authorList>
            <person name="Jiang H."/>
            <person name="Feng Y."/>
            <person name="Zhao F."/>
            <person name="Lin X."/>
        </authorList>
    </citation>
    <scope>NUCLEOTIDE SEQUENCE [LARGE SCALE GENOMIC DNA]</scope>
    <source>
        <strain evidence="5 6">OM18</strain>
        <plasmid evidence="6">pom18</plasmid>
    </source>
</reference>
<evidence type="ECO:0000256" key="3">
    <source>
        <dbReference type="SAM" id="Coils"/>
    </source>
</evidence>
<gene>
    <name evidence="5" type="ORF">BAOM_p062</name>
</gene>
<sequence length="449" mass="53010">MYDERNQRSFQFKKHEVQPESFILAPSHAPEWVNEREKLWNEVEKVEKRWTSQLSREVLIAIPNDLNREQQRELVELYVQSQFVDKGMVADVNIHRDKDHNPHAHIMLTMRPFNEDGTWGEKRPFTGELNENGKKIYKDNPWDNKENVQLWRNEYQELINKTYERLNLERRFDLRSYERQGKEQLGTVHLGHMAAGMEKEAQKKALKEGVEYQPVTTQGKLNADIQKANKELSVYQQELAKSNTKIIELEQKKKEMEMDIRRSLEKSGLWKAMSPKEKTSIMYVRNRMKQDVNLSVALKCQTQFENWERSLSNKANDLRNEMSVINQSKKLYQEYSVSPDNTIAKDRAKIQLERLGFSVSNYLNEEKARTENFNKDLASFKAEKEKFIENKAKVNEAVKVLEGVTINQAKILYNDNPKLKDFPIVEVDKLVQEFRASVTLFLYKMQKII</sequence>
<dbReference type="KEGG" id="pasa:BAOM_p062"/>
<evidence type="ECO:0000313" key="6">
    <source>
        <dbReference type="Proteomes" id="UP000283095"/>
    </source>
</evidence>
<comment type="similarity">
    <text evidence="1">Belongs to the MobA/MobL family.</text>
</comment>
<dbReference type="AlphaFoldDB" id="A0A3T0KZF6"/>